<protein>
    <recommendedName>
        <fullName evidence="4">DUF2140 family protein</fullName>
    </recommendedName>
</protein>
<accession>A0A1W1ICJ6</accession>
<evidence type="ECO:0000256" key="1">
    <source>
        <dbReference type="SAM" id="Phobius"/>
    </source>
</evidence>
<dbReference type="STRING" id="43064.SAMN04488086_102301"/>
<keyword evidence="1" id="KW-0812">Transmembrane</keyword>
<gene>
    <name evidence="2" type="ORF">TPAS_293</name>
</gene>
<sequence length="207" mass="22384">MGTNQQRSVKNSPNPWKIAFITLSLTLVLAAVWLFSKITTDQPSQSATDALITTQSEDQLSVGLSLNNTELAVIANEYLKSEQSLAGYSLEITDMVTLKGETVLLGLSIPFALTGEPHATTDGNLQLKVTDISLGGLSLPEKEALSLLAQFLTLPAFVRLDAASETILMNLASMDLPKESAIRLLSIDKETKEYSFEVSIPAENLIE</sequence>
<evidence type="ECO:0000313" key="2">
    <source>
        <dbReference type="EMBL" id="SLM50621.1"/>
    </source>
</evidence>
<dbReference type="OrthoDB" id="2241695at2"/>
<evidence type="ECO:0008006" key="4">
    <source>
        <dbReference type="Google" id="ProtNLM"/>
    </source>
</evidence>
<organism evidence="2 3">
    <name type="scientific">Trichococcus pasteurii</name>
    <dbReference type="NCBI Taxonomy" id="43064"/>
    <lineage>
        <taxon>Bacteria</taxon>
        <taxon>Bacillati</taxon>
        <taxon>Bacillota</taxon>
        <taxon>Bacilli</taxon>
        <taxon>Lactobacillales</taxon>
        <taxon>Carnobacteriaceae</taxon>
        <taxon>Trichococcus</taxon>
    </lineage>
</organism>
<dbReference type="InterPro" id="IPR018672">
    <property type="entry name" value="DUF2140"/>
</dbReference>
<dbReference type="AlphaFoldDB" id="A0A1W1ICJ6"/>
<keyword evidence="1" id="KW-0472">Membrane</keyword>
<dbReference type="RefSeq" id="WP_086941519.1">
    <property type="nucleotide sequence ID" value="NZ_FONM01000002.1"/>
</dbReference>
<dbReference type="Proteomes" id="UP000195985">
    <property type="component" value="Unassembled WGS sequence"/>
</dbReference>
<feature type="transmembrane region" description="Helical" evidence="1">
    <location>
        <begin position="16"/>
        <end position="35"/>
    </location>
</feature>
<keyword evidence="3" id="KW-1185">Reference proteome</keyword>
<keyword evidence="1" id="KW-1133">Transmembrane helix</keyword>
<name>A0A1W1ICJ6_9LACT</name>
<evidence type="ECO:0000313" key="3">
    <source>
        <dbReference type="Proteomes" id="UP000195985"/>
    </source>
</evidence>
<dbReference type="Pfam" id="PF09911">
    <property type="entry name" value="DUF2140"/>
    <property type="match status" value="1"/>
</dbReference>
<dbReference type="EMBL" id="FWEY01000001">
    <property type="protein sequence ID" value="SLM50621.1"/>
    <property type="molecule type" value="Genomic_DNA"/>
</dbReference>
<proteinExistence type="predicted"/>
<reference evidence="3" key="1">
    <citation type="submission" date="2016-04" db="EMBL/GenBank/DDBJ databases">
        <authorList>
            <person name="Strepis N."/>
        </authorList>
    </citation>
    <scope>NUCLEOTIDE SEQUENCE [LARGE SCALE GENOMIC DNA]</scope>
</reference>